<dbReference type="InParanoid" id="M1BLJ9"/>
<dbReference type="HOGENOM" id="CLU_3128054_0_0_1"/>
<dbReference type="AlphaFoldDB" id="M1BLJ9"/>
<dbReference type="Proteomes" id="UP000011115">
    <property type="component" value="Unassembled WGS sequence"/>
</dbReference>
<dbReference type="Gramene" id="PGSC0003DMT400047865">
    <property type="protein sequence ID" value="PGSC0003DMT400047865"/>
    <property type="gene ID" value="PGSC0003DMG402018603"/>
</dbReference>
<sequence length="50" mass="5837">MNQKNKERQNLIILFIILPVLIDFVQCQLPASNKREPTSRAYPMLGRKPI</sequence>
<protein>
    <submittedName>
        <fullName evidence="1">Uncharacterized protein</fullName>
    </submittedName>
</protein>
<keyword evidence="2" id="KW-1185">Reference proteome</keyword>
<reference evidence="2" key="1">
    <citation type="journal article" date="2011" name="Nature">
        <title>Genome sequence and analysis of the tuber crop potato.</title>
        <authorList>
            <consortium name="The Potato Genome Sequencing Consortium"/>
        </authorList>
    </citation>
    <scope>NUCLEOTIDE SEQUENCE [LARGE SCALE GENOMIC DNA]</scope>
    <source>
        <strain evidence="2">cv. DM1-3 516 R44</strain>
    </source>
</reference>
<reference evidence="1" key="2">
    <citation type="submission" date="2015-06" db="UniProtKB">
        <authorList>
            <consortium name="EnsemblPlants"/>
        </authorList>
    </citation>
    <scope>IDENTIFICATION</scope>
    <source>
        <strain evidence="1">DM1-3 516 R44</strain>
    </source>
</reference>
<name>M1BLJ9_SOLTU</name>
<dbReference type="EnsemblPlants" id="PGSC0003DMT400047865">
    <property type="protein sequence ID" value="PGSC0003DMT400047865"/>
    <property type="gene ID" value="PGSC0003DMG402018603"/>
</dbReference>
<proteinExistence type="predicted"/>
<dbReference type="PaxDb" id="4113-PGSC0003DMT400047865"/>
<accession>M1BLJ9</accession>
<evidence type="ECO:0000313" key="2">
    <source>
        <dbReference type="Proteomes" id="UP000011115"/>
    </source>
</evidence>
<organism evidence="1 2">
    <name type="scientific">Solanum tuberosum</name>
    <name type="common">Potato</name>
    <dbReference type="NCBI Taxonomy" id="4113"/>
    <lineage>
        <taxon>Eukaryota</taxon>
        <taxon>Viridiplantae</taxon>
        <taxon>Streptophyta</taxon>
        <taxon>Embryophyta</taxon>
        <taxon>Tracheophyta</taxon>
        <taxon>Spermatophyta</taxon>
        <taxon>Magnoliopsida</taxon>
        <taxon>eudicotyledons</taxon>
        <taxon>Gunneridae</taxon>
        <taxon>Pentapetalae</taxon>
        <taxon>asterids</taxon>
        <taxon>lamiids</taxon>
        <taxon>Solanales</taxon>
        <taxon>Solanaceae</taxon>
        <taxon>Solanoideae</taxon>
        <taxon>Solaneae</taxon>
        <taxon>Solanum</taxon>
    </lineage>
</organism>
<evidence type="ECO:0000313" key="1">
    <source>
        <dbReference type="EnsemblPlants" id="PGSC0003DMT400047865"/>
    </source>
</evidence>